<dbReference type="Proteomes" id="UP001057375">
    <property type="component" value="Unassembled WGS sequence"/>
</dbReference>
<dbReference type="Pfam" id="PF16363">
    <property type="entry name" value="GDP_Man_Dehyd"/>
    <property type="match status" value="1"/>
</dbReference>
<evidence type="ECO:0000313" key="2">
    <source>
        <dbReference type="EMBL" id="GKT28968.1"/>
    </source>
</evidence>
<name>A0ABQ5K8U1_9EUKA</name>
<sequence length="114" mass="12649">MNEIEIFTGDIRDPNGVREAMKGMDEVHHLAALIAIPFSYHSPDSYVDTNIKGTLNVLQAARDYDLSRVLVTSTSEVYGTAKYVPMDENHPYQGQSPYSATKIGADSLAESFHR</sequence>
<accession>A0ABQ5K8U1</accession>
<dbReference type="InterPro" id="IPR016040">
    <property type="entry name" value="NAD(P)-bd_dom"/>
</dbReference>
<evidence type="ECO:0000313" key="3">
    <source>
        <dbReference type="Proteomes" id="UP001057375"/>
    </source>
</evidence>
<dbReference type="Gene3D" id="3.40.50.720">
    <property type="entry name" value="NAD(P)-binding Rossmann-like Domain"/>
    <property type="match status" value="1"/>
</dbReference>
<reference evidence="2" key="1">
    <citation type="submission" date="2022-03" db="EMBL/GenBank/DDBJ databases">
        <title>Draft genome sequence of Aduncisulcus paluster, a free-living microaerophilic Fornicata.</title>
        <authorList>
            <person name="Yuyama I."/>
            <person name="Kume K."/>
            <person name="Tamura T."/>
            <person name="Inagaki Y."/>
            <person name="Hashimoto T."/>
        </authorList>
    </citation>
    <scope>NUCLEOTIDE SEQUENCE</scope>
    <source>
        <strain evidence="2">NY0171</strain>
    </source>
</reference>
<proteinExistence type="predicted"/>
<gene>
    <name evidence="2" type="ORF">ADUPG1_005103</name>
</gene>
<dbReference type="EMBL" id="BQXS01008053">
    <property type="protein sequence ID" value="GKT28968.1"/>
    <property type="molecule type" value="Genomic_DNA"/>
</dbReference>
<comment type="caution">
    <text evidence="2">The sequence shown here is derived from an EMBL/GenBank/DDBJ whole genome shotgun (WGS) entry which is preliminary data.</text>
</comment>
<keyword evidence="3" id="KW-1185">Reference proteome</keyword>
<dbReference type="InterPro" id="IPR020904">
    <property type="entry name" value="Sc_DH/Rdtase_CS"/>
</dbReference>
<dbReference type="PANTHER" id="PTHR43000">
    <property type="entry name" value="DTDP-D-GLUCOSE 4,6-DEHYDRATASE-RELATED"/>
    <property type="match status" value="1"/>
</dbReference>
<organism evidence="2 3">
    <name type="scientific">Aduncisulcus paluster</name>
    <dbReference type="NCBI Taxonomy" id="2918883"/>
    <lineage>
        <taxon>Eukaryota</taxon>
        <taxon>Metamonada</taxon>
        <taxon>Carpediemonas-like organisms</taxon>
        <taxon>Aduncisulcus</taxon>
    </lineage>
</organism>
<dbReference type="PROSITE" id="PS00061">
    <property type="entry name" value="ADH_SHORT"/>
    <property type="match status" value="1"/>
</dbReference>
<protein>
    <submittedName>
        <fullName evidence="2">SDR family NAD(P)-dependent oxidoreductase</fullName>
    </submittedName>
</protein>
<evidence type="ECO:0000259" key="1">
    <source>
        <dbReference type="Pfam" id="PF16363"/>
    </source>
</evidence>
<dbReference type="SUPFAM" id="SSF51735">
    <property type="entry name" value="NAD(P)-binding Rossmann-fold domains"/>
    <property type="match status" value="1"/>
</dbReference>
<feature type="domain" description="NAD(P)-binding" evidence="1">
    <location>
        <begin position="3"/>
        <end position="113"/>
    </location>
</feature>
<dbReference type="InterPro" id="IPR036291">
    <property type="entry name" value="NAD(P)-bd_dom_sf"/>
</dbReference>
<feature type="non-terminal residue" evidence="2">
    <location>
        <position position="114"/>
    </location>
</feature>